<dbReference type="Pfam" id="PF19305">
    <property type="entry name" value="MmgE_PrpD_C"/>
    <property type="match status" value="1"/>
</dbReference>
<dbReference type="SUPFAM" id="SSF103378">
    <property type="entry name" value="2-methylcitrate dehydratase PrpD"/>
    <property type="match status" value="1"/>
</dbReference>
<evidence type="ECO:0000256" key="2">
    <source>
        <dbReference type="SAM" id="MobiDB-lite"/>
    </source>
</evidence>
<name>A0A5R9E2S0_9ACTN</name>
<protein>
    <submittedName>
        <fullName evidence="5">MmgE/PrpD family protein</fullName>
    </submittedName>
</protein>
<dbReference type="Gene3D" id="3.30.1330.120">
    <property type="entry name" value="2-methylcitrate dehydratase PrpD"/>
    <property type="match status" value="1"/>
</dbReference>
<feature type="domain" description="MmgE/PrpD N-terminal" evidence="3">
    <location>
        <begin position="22"/>
        <end position="243"/>
    </location>
</feature>
<dbReference type="PANTHER" id="PTHR16943">
    <property type="entry name" value="2-METHYLCITRATE DEHYDRATASE-RELATED"/>
    <property type="match status" value="1"/>
</dbReference>
<evidence type="ECO:0000259" key="3">
    <source>
        <dbReference type="Pfam" id="PF03972"/>
    </source>
</evidence>
<evidence type="ECO:0000256" key="1">
    <source>
        <dbReference type="ARBA" id="ARBA00006174"/>
    </source>
</evidence>
<gene>
    <name evidence="5" type="ORF">FEF34_02940</name>
</gene>
<evidence type="ECO:0000313" key="5">
    <source>
        <dbReference type="EMBL" id="TLQ42313.1"/>
    </source>
</evidence>
<evidence type="ECO:0000313" key="6">
    <source>
        <dbReference type="Proteomes" id="UP000305921"/>
    </source>
</evidence>
<accession>A0A5R9E2S0</accession>
<dbReference type="Pfam" id="PF03972">
    <property type="entry name" value="MmgE_PrpD_N"/>
    <property type="match status" value="1"/>
</dbReference>
<dbReference type="PANTHER" id="PTHR16943:SF8">
    <property type="entry name" value="2-METHYLCITRATE DEHYDRATASE"/>
    <property type="match status" value="1"/>
</dbReference>
<dbReference type="RefSeq" id="WP_138051723.1">
    <property type="nucleotide sequence ID" value="NZ_VAWE01000001.1"/>
</dbReference>
<dbReference type="InterPro" id="IPR045337">
    <property type="entry name" value="MmgE_PrpD_C"/>
</dbReference>
<dbReference type="OrthoDB" id="9797528at2"/>
<proteinExistence type="inferred from homology"/>
<dbReference type="InterPro" id="IPR005656">
    <property type="entry name" value="MmgE_PrpD"/>
</dbReference>
<dbReference type="Gene3D" id="1.10.4100.10">
    <property type="entry name" value="2-methylcitrate dehydratase PrpD"/>
    <property type="match status" value="1"/>
</dbReference>
<comment type="caution">
    <text evidence="5">The sequence shown here is derived from an EMBL/GenBank/DDBJ whole genome shotgun (WGS) entry which is preliminary data.</text>
</comment>
<keyword evidence="6" id="KW-1185">Reference proteome</keyword>
<evidence type="ECO:0000259" key="4">
    <source>
        <dbReference type="Pfam" id="PF19305"/>
    </source>
</evidence>
<dbReference type="InterPro" id="IPR042188">
    <property type="entry name" value="MmgE/PrpD_sf_2"/>
</dbReference>
<feature type="domain" description="MmgE/PrpD C-terminal" evidence="4">
    <location>
        <begin position="264"/>
        <end position="433"/>
    </location>
</feature>
<dbReference type="InterPro" id="IPR042183">
    <property type="entry name" value="MmgE/PrpD_sf_1"/>
</dbReference>
<sequence>MPDLEELLAARTRELAGRRLGEVDLHRIKRSVIDSYAGICASMADREILGEFRSLATGPGAGSGCSVWGVGRESNITDAVFLNSILARRSDLLNTYISPNGMGVVHPSDNVALALTLADWLNWNGRQFLESVNIFFHLAAKFADYYDPEGDGFDHDAASIFWTALSIGQSLGLSETHLVEAQRIAGGLGFNSNQAAVGNVTDWKHCTYASGAMRGLQAAKLARAGFTGPRRIYQGEFGADRFFRHCEASLDIEPDLTSIIFKRWPALFFCQTPIDVAQELSSRIDRVEDILTVVVESYGRAIRNGLTASAFNPTSRAARTHSLPYSVTTALLKPVEYSDFDAKRARDPQIRYLLEKIEVTEDPALTQKYPPATPCRIVVTLRSGDTLRHERDFSRGDPRDPLSDDDISGKLMQNLAPLADSADHSRILASLWNLERLDDLTELLNPLKRDLTATEAGNG</sequence>
<reference evidence="5 6" key="1">
    <citation type="submission" date="2019-05" db="EMBL/GenBank/DDBJ databases">
        <title>Streptomyces marianii sp. nov., a novel marine actinomycete from southern coast of India.</title>
        <authorList>
            <person name="Iniyan A.M."/>
            <person name="Wink J."/>
            <person name="Ramprasad E."/>
            <person name="Ramana C.V."/>
            <person name="Bunk B."/>
            <person name="Sproer C."/>
            <person name="Joseph F.-J.R.S."/>
            <person name="Vincent S.G.P."/>
        </authorList>
    </citation>
    <scope>NUCLEOTIDE SEQUENCE [LARGE SCALE GENOMIC DNA]</scope>
    <source>
        <strain evidence="5 6">ICN19</strain>
    </source>
</reference>
<organism evidence="5 6">
    <name type="scientific">Streptomyces marianii</name>
    <dbReference type="NCBI Taxonomy" id="1817406"/>
    <lineage>
        <taxon>Bacteria</taxon>
        <taxon>Bacillati</taxon>
        <taxon>Actinomycetota</taxon>
        <taxon>Actinomycetes</taxon>
        <taxon>Kitasatosporales</taxon>
        <taxon>Streptomycetaceae</taxon>
        <taxon>Streptomyces</taxon>
    </lineage>
</organism>
<dbReference type="AlphaFoldDB" id="A0A5R9E2S0"/>
<dbReference type="EMBL" id="VAWE01000001">
    <property type="protein sequence ID" value="TLQ42313.1"/>
    <property type="molecule type" value="Genomic_DNA"/>
</dbReference>
<comment type="similarity">
    <text evidence="1">Belongs to the PrpD family.</text>
</comment>
<dbReference type="Proteomes" id="UP000305921">
    <property type="component" value="Unassembled WGS sequence"/>
</dbReference>
<dbReference type="GO" id="GO:0016829">
    <property type="term" value="F:lyase activity"/>
    <property type="evidence" value="ECO:0007669"/>
    <property type="project" value="InterPro"/>
</dbReference>
<feature type="region of interest" description="Disordered" evidence="2">
    <location>
        <begin position="389"/>
        <end position="408"/>
    </location>
</feature>
<dbReference type="InterPro" id="IPR045336">
    <property type="entry name" value="MmgE_PrpD_N"/>
</dbReference>
<feature type="compositionally biased region" description="Basic and acidic residues" evidence="2">
    <location>
        <begin position="389"/>
        <end position="402"/>
    </location>
</feature>
<dbReference type="InterPro" id="IPR036148">
    <property type="entry name" value="MmgE/PrpD_sf"/>
</dbReference>